<dbReference type="Proteomes" id="UP001174050">
    <property type="component" value="Unassembled WGS sequence"/>
</dbReference>
<dbReference type="EMBL" id="JAUEPL010000008">
    <property type="protein sequence ID" value="MDN3294159.1"/>
    <property type="molecule type" value="Genomic_DNA"/>
</dbReference>
<dbReference type="Pfam" id="PF19561">
    <property type="entry name" value="DUF6083"/>
    <property type="match status" value="1"/>
</dbReference>
<organism evidence="1 2">
    <name type="scientific">Streptomyces ficellus</name>
    <dbReference type="NCBI Taxonomy" id="1977088"/>
    <lineage>
        <taxon>Bacteria</taxon>
        <taxon>Bacillati</taxon>
        <taxon>Actinomycetota</taxon>
        <taxon>Actinomycetes</taxon>
        <taxon>Kitasatosporales</taxon>
        <taxon>Streptomycetaceae</taxon>
        <taxon>Streptomyces</taxon>
    </lineage>
</organism>
<dbReference type="InterPro" id="IPR045729">
    <property type="entry name" value="DUF6083"/>
</dbReference>
<evidence type="ECO:0000313" key="2">
    <source>
        <dbReference type="Proteomes" id="UP001174050"/>
    </source>
</evidence>
<sequence length="70" mass="7550">MTCRLCGARAGWHRTVNGRWVALEPGERPIASVPPGRRWYVAGDGTAVNLRGAAPADTCRVSHFSVCTAR</sequence>
<evidence type="ECO:0000313" key="1">
    <source>
        <dbReference type="EMBL" id="MDN3294159.1"/>
    </source>
</evidence>
<accession>A0ABT7Z3U5</accession>
<dbReference type="RefSeq" id="WP_290111175.1">
    <property type="nucleotide sequence ID" value="NZ_JAUEPL010000008.1"/>
</dbReference>
<keyword evidence="2" id="KW-1185">Reference proteome</keyword>
<comment type="caution">
    <text evidence="1">The sequence shown here is derived from an EMBL/GenBank/DDBJ whole genome shotgun (WGS) entry which is preliminary data.</text>
</comment>
<name>A0ABT7Z3U5_9ACTN</name>
<protein>
    <submittedName>
        <fullName evidence="1">DUF6083 domain-containing protein</fullName>
    </submittedName>
</protein>
<proteinExistence type="predicted"/>
<gene>
    <name evidence="1" type="ORF">QWM81_08870</name>
</gene>
<reference evidence="1" key="1">
    <citation type="submission" date="2023-06" db="EMBL/GenBank/DDBJ databases">
        <title>WGS-Sequencing of Streptomyces ficellus isolate 21 collected from sand in Gara Djebilet Iron Mine in Algeria.</title>
        <authorList>
            <person name="Zegers G.P."/>
            <person name="Gomez A."/>
            <person name="Gueddou A."/>
            <person name="Zahara A.F."/>
            <person name="Worth M."/>
            <person name="Sevigny J.L."/>
            <person name="Tisa L."/>
        </authorList>
    </citation>
    <scope>NUCLEOTIDE SEQUENCE</scope>
    <source>
        <strain evidence="1">AS11</strain>
    </source>
</reference>